<evidence type="ECO:0000313" key="3">
    <source>
        <dbReference type="Proteomes" id="UP000002051"/>
    </source>
</evidence>
<dbReference type="AlphaFoldDB" id="A0A072UDM5"/>
<reference evidence="1 3" key="2">
    <citation type="journal article" date="2014" name="BMC Genomics">
        <title>An improved genome release (version Mt4.0) for the model legume Medicago truncatula.</title>
        <authorList>
            <person name="Tang H."/>
            <person name="Krishnakumar V."/>
            <person name="Bidwell S."/>
            <person name="Rosen B."/>
            <person name="Chan A."/>
            <person name="Zhou S."/>
            <person name="Gentzbittel L."/>
            <person name="Childs K.L."/>
            <person name="Yandell M."/>
            <person name="Gundlach H."/>
            <person name="Mayer K.F."/>
            <person name="Schwartz D.C."/>
            <person name="Town C.D."/>
        </authorList>
    </citation>
    <scope>GENOME REANNOTATION</scope>
    <source>
        <strain evidence="1">A17</strain>
        <strain evidence="2 3">cv. Jemalong A17</strain>
    </source>
</reference>
<dbReference type="EMBL" id="CM001221">
    <property type="protein sequence ID" value="KEH27556.1"/>
    <property type="molecule type" value="Genomic_DNA"/>
</dbReference>
<dbReference type="Proteomes" id="UP000002051">
    <property type="component" value="Chromosome 5"/>
</dbReference>
<reference evidence="1 3" key="1">
    <citation type="journal article" date="2011" name="Nature">
        <title>The Medicago genome provides insight into the evolution of rhizobial symbioses.</title>
        <authorList>
            <person name="Young N.D."/>
            <person name="Debelle F."/>
            <person name="Oldroyd G.E."/>
            <person name="Geurts R."/>
            <person name="Cannon S.B."/>
            <person name="Udvardi M.K."/>
            <person name="Benedito V.A."/>
            <person name="Mayer K.F."/>
            <person name="Gouzy J."/>
            <person name="Schoof H."/>
            <person name="Van de Peer Y."/>
            <person name="Proost S."/>
            <person name="Cook D.R."/>
            <person name="Meyers B.C."/>
            <person name="Spannagl M."/>
            <person name="Cheung F."/>
            <person name="De Mita S."/>
            <person name="Krishnakumar V."/>
            <person name="Gundlach H."/>
            <person name="Zhou S."/>
            <person name="Mudge J."/>
            <person name="Bharti A.K."/>
            <person name="Murray J.D."/>
            <person name="Naoumkina M.A."/>
            <person name="Rosen B."/>
            <person name="Silverstein K.A."/>
            <person name="Tang H."/>
            <person name="Rombauts S."/>
            <person name="Zhao P.X."/>
            <person name="Zhou P."/>
            <person name="Barbe V."/>
            <person name="Bardou P."/>
            <person name="Bechner M."/>
            <person name="Bellec A."/>
            <person name="Berger A."/>
            <person name="Berges H."/>
            <person name="Bidwell S."/>
            <person name="Bisseling T."/>
            <person name="Choisne N."/>
            <person name="Couloux A."/>
            <person name="Denny R."/>
            <person name="Deshpande S."/>
            <person name="Dai X."/>
            <person name="Doyle J.J."/>
            <person name="Dudez A.M."/>
            <person name="Farmer A.D."/>
            <person name="Fouteau S."/>
            <person name="Franken C."/>
            <person name="Gibelin C."/>
            <person name="Gish J."/>
            <person name="Goldstein S."/>
            <person name="Gonzalez A.J."/>
            <person name="Green P.J."/>
            <person name="Hallab A."/>
            <person name="Hartog M."/>
            <person name="Hua A."/>
            <person name="Humphray S.J."/>
            <person name="Jeong D.H."/>
            <person name="Jing Y."/>
            <person name="Jocker A."/>
            <person name="Kenton S.M."/>
            <person name="Kim D.J."/>
            <person name="Klee K."/>
            <person name="Lai H."/>
            <person name="Lang C."/>
            <person name="Lin S."/>
            <person name="Macmil S.L."/>
            <person name="Magdelenat G."/>
            <person name="Matthews L."/>
            <person name="McCorrison J."/>
            <person name="Monaghan E.L."/>
            <person name="Mun J.H."/>
            <person name="Najar F.Z."/>
            <person name="Nicholson C."/>
            <person name="Noirot C."/>
            <person name="O'Bleness M."/>
            <person name="Paule C.R."/>
            <person name="Poulain J."/>
            <person name="Prion F."/>
            <person name="Qin B."/>
            <person name="Qu C."/>
            <person name="Retzel E.F."/>
            <person name="Riddle C."/>
            <person name="Sallet E."/>
            <person name="Samain S."/>
            <person name="Samson N."/>
            <person name="Sanders I."/>
            <person name="Saurat O."/>
            <person name="Scarpelli C."/>
            <person name="Schiex T."/>
            <person name="Segurens B."/>
            <person name="Severin A.J."/>
            <person name="Sherrier D.J."/>
            <person name="Shi R."/>
            <person name="Sims S."/>
            <person name="Singer S.R."/>
            <person name="Sinharoy S."/>
            <person name="Sterck L."/>
            <person name="Viollet A."/>
            <person name="Wang B.B."/>
            <person name="Wang K."/>
            <person name="Wang M."/>
            <person name="Wang X."/>
            <person name="Warfsmann J."/>
            <person name="Weissenbach J."/>
            <person name="White D.D."/>
            <person name="White J.D."/>
            <person name="Wiley G.B."/>
            <person name="Wincker P."/>
            <person name="Xing Y."/>
            <person name="Yang L."/>
            <person name="Yao Z."/>
            <person name="Ying F."/>
            <person name="Zhai J."/>
            <person name="Zhou L."/>
            <person name="Zuber A."/>
            <person name="Denarie J."/>
            <person name="Dixon R.A."/>
            <person name="May G.D."/>
            <person name="Schwartz D.C."/>
            <person name="Rogers J."/>
            <person name="Quetier F."/>
            <person name="Town C.D."/>
            <person name="Roe B.A."/>
        </authorList>
    </citation>
    <scope>NUCLEOTIDE SEQUENCE [LARGE SCALE GENOMIC DNA]</scope>
    <source>
        <strain evidence="1">A17</strain>
        <strain evidence="2 3">cv. Jemalong A17</strain>
    </source>
</reference>
<gene>
    <name evidence="1" type="ordered locus">MTR_5g020025</name>
</gene>
<accession>A0A072UDM5</accession>
<keyword evidence="3" id="KW-1185">Reference proteome</keyword>
<dbReference type="EnsemblPlants" id="KEH27556">
    <property type="protein sequence ID" value="KEH27556"/>
    <property type="gene ID" value="MTR_5g020025"/>
</dbReference>
<proteinExistence type="predicted"/>
<dbReference type="HOGENOM" id="CLU_2402994_0_0_1"/>
<evidence type="ECO:0000313" key="1">
    <source>
        <dbReference type="EMBL" id="KEH27556.1"/>
    </source>
</evidence>
<reference evidence="2" key="3">
    <citation type="submission" date="2015-04" db="UniProtKB">
        <authorList>
            <consortium name="EnsemblPlants"/>
        </authorList>
    </citation>
    <scope>IDENTIFICATION</scope>
    <source>
        <strain evidence="2">cv. Jemalong A17</strain>
    </source>
</reference>
<sequence length="93" mass="10822">MDLLGSPDTRYDTDIILHRYIDTGKFQKSRYDTTDTLLIRIGKYQYKIRRGYDTSSILRYQGFIADLCPCFNSSLKSIISFQFAVNAGMRSYL</sequence>
<protein>
    <submittedName>
        <fullName evidence="1 2">Uncharacterized protein</fullName>
    </submittedName>
</protein>
<name>A0A072UDM5_MEDTR</name>
<evidence type="ECO:0000313" key="2">
    <source>
        <dbReference type="EnsemblPlants" id="KEH27556"/>
    </source>
</evidence>
<organism evidence="1 3">
    <name type="scientific">Medicago truncatula</name>
    <name type="common">Barrel medic</name>
    <name type="synonym">Medicago tribuloides</name>
    <dbReference type="NCBI Taxonomy" id="3880"/>
    <lineage>
        <taxon>Eukaryota</taxon>
        <taxon>Viridiplantae</taxon>
        <taxon>Streptophyta</taxon>
        <taxon>Embryophyta</taxon>
        <taxon>Tracheophyta</taxon>
        <taxon>Spermatophyta</taxon>
        <taxon>Magnoliopsida</taxon>
        <taxon>eudicotyledons</taxon>
        <taxon>Gunneridae</taxon>
        <taxon>Pentapetalae</taxon>
        <taxon>rosids</taxon>
        <taxon>fabids</taxon>
        <taxon>Fabales</taxon>
        <taxon>Fabaceae</taxon>
        <taxon>Papilionoideae</taxon>
        <taxon>50 kb inversion clade</taxon>
        <taxon>NPAAA clade</taxon>
        <taxon>Hologalegina</taxon>
        <taxon>IRL clade</taxon>
        <taxon>Trifolieae</taxon>
        <taxon>Medicago</taxon>
    </lineage>
</organism>